<keyword evidence="5" id="KW-1185">Reference proteome</keyword>
<sequence length="233" mass="26041">MPSRFVWRPSSLRLVAVVGGALCIGLAGLNTHAQTKPANGAIYTCIDAQGRLLSSDRPIAECRDRPQRVLGPTGTVRQIVPPPPSPEEREREAARQREASEAATRLAEERRREALLLMRYPDEAAHQRTRAAAIAQVQSVIDSARAHAQTLERERQRIEEEMAFYRKDPASTPPALKQRLAQNAKQRQLQAQFLADQEREKARIEERFDAELRTLRRLWATADADAGAAGAPR</sequence>
<feature type="domain" description="DUF4124" evidence="3">
    <location>
        <begin position="36"/>
        <end position="95"/>
    </location>
</feature>
<proteinExistence type="predicted"/>
<dbReference type="EMBL" id="VJOM01000018">
    <property type="protein sequence ID" value="TSE30970.1"/>
    <property type="molecule type" value="Genomic_DNA"/>
</dbReference>
<accession>A0A554X556</accession>
<keyword evidence="1" id="KW-0175">Coiled coil</keyword>
<evidence type="ECO:0000256" key="1">
    <source>
        <dbReference type="SAM" id="Coils"/>
    </source>
</evidence>
<reference evidence="4 5" key="1">
    <citation type="submission" date="2019-07" db="EMBL/GenBank/DDBJ databases">
        <title>Tepidimonas taiwanensis I1-1 draft genome.</title>
        <authorList>
            <person name="Da Costa M.S."/>
            <person name="Froufe H.J.C."/>
            <person name="Egas C."/>
            <person name="Albuquerque L."/>
        </authorList>
    </citation>
    <scope>NUCLEOTIDE SEQUENCE [LARGE SCALE GENOMIC DNA]</scope>
    <source>
        <strain evidence="4 5">I1-1</strain>
    </source>
</reference>
<protein>
    <recommendedName>
        <fullName evidence="3">DUF4124 domain-containing protein</fullName>
    </recommendedName>
</protein>
<feature type="compositionally biased region" description="Basic and acidic residues" evidence="2">
    <location>
        <begin position="86"/>
        <end position="105"/>
    </location>
</feature>
<dbReference type="Pfam" id="PF13511">
    <property type="entry name" value="DUF4124"/>
    <property type="match status" value="1"/>
</dbReference>
<feature type="coiled-coil region" evidence="1">
    <location>
        <begin position="134"/>
        <end position="168"/>
    </location>
</feature>
<evidence type="ECO:0000256" key="2">
    <source>
        <dbReference type="SAM" id="MobiDB-lite"/>
    </source>
</evidence>
<evidence type="ECO:0000313" key="5">
    <source>
        <dbReference type="Proteomes" id="UP000317763"/>
    </source>
</evidence>
<comment type="caution">
    <text evidence="4">The sequence shown here is derived from an EMBL/GenBank/DDBJ whole genome shotgun (WGS) entry which is preliminary data.</text>
</comment>
<gene>
    <name evidence="4" type="ORF">Ttaiw_01719</name>
</gene>
<feature type="region of interest" description="Disordered" evidence="2">
    <location>
        <begin position="67"/>
        <end position="105"/>
    </location>
</feature>
<dbReference type="OrthoDB" id="8895482at2"/>
<evidence type="ECO:0000259" key="3">
    <source>
        <dbReference type="Pfam" id="PF13511"/>
    </source>
</evidence>
<dbReference type="Proteomes" id="UP000317763">
    <property type="component" value="Unassembled WGS sequence"/>
</dbReference>
<organism evidence="4 5">
    <name type="scientific">Tepidimonas taiwanensis</name>
    <dbReference type="NCBI Taxonomy" id="307486"/>
    <lineage>
        <taxon>Bacteria</taxon>
        <taxon>Pseudomonadati</taxon>
        <taxon>Pseudomonadota</taxon>
        <taxon>Betaproteobacteria</taxon>
        <taxon>Burkholderiales</taxon>
        <taxon>Tepidimonas</taxon>
    </lineage>
</organism>
<evidence type="ECO:0000313" key="4">
    <source>
        <dbReference type="EMBL" id="TSE30970.1"/>
    </source>
</evidence>
<dbReference type="RefSeq" id="WP_052231702.1">
    <property type="nucleotide sequence ID" value="NZ_CP083911.1"/>
</dbReference>
<name>A0A554X556_9BURK</name>
<dbReference type="AlphaFoldDB" id="A0A554X556"/>
<dbReference type="InterPro" id="IPR025392">
    <property type="entry name" value="DUF4124"/>
</dbReference>